<evidence type="ECO:0000313" key="6">
    <source>
        <dbReference type="Proteomes" id="UP001595767"/>
    </source>
</evidence>
<accession>A0ABV8LBM5</accession>
<dbReference type="InterPro" id="IPR036188">
    <property type="entry name" value="FAD/NAD-bd_sf"/>
</dbReference>
<protein>
    <submittedName>
        <fullName evidence="5">FAD-dependent oxidoreductase</fullName>
    </submittedName>
</protein>
<feature type="domain" description="FAD/NAD(P)-binding" evidence="4">
    <location>
        <begin position="197"/>
        <end position="285"/>
    </location>
</feature>
<dbReference type="Proteomes" id="UP001595767">
    <property type="component" value="Unassembled WGS sequence"/>
</dbReference>
<dbReference type="PRINTS" id="PR00368">
    <property type="entry name" value="FADPNR"/>
</dbReference>
<dbReference type="Gene3D" id="3.50.50.60">
    <property type="entry name" value="FAD/NAD(P)-binding domain"/>
    <property type="match status" value="2"/>
</dbReference>
<dbReference type="RefSeq" id="WP_378553998.1">
    <property type="nucleotide sequence ID" value="NZ_JBHSBA010000015.1"/>
</dbReference>
<evidence type="ECO:0000256" key="2">
    <source>
        <dbReference type="ARBA" id="ARBA00023002"/>
    </source>
</evidence>
<evidence type="ECO:0000256" key="1">
    <source>
        <dbReference type="ARBA" id="ARBA00022630"/>
    </source>
</evidence>
<keyword evidence="1" id="KW-0285">Flavoprotein</keyword>
<evidence type="ECO:0000259" key="4">
    <source>
        <dbReference type="Pfam" id="PF07992"/>
    </source>
</evidence>
<evidence type="ECO:0000256" key="3">
    <source>
        <dbReference type="ARBA" id="ARBA00048132"/>
    </source>
</evidence>
<name>A0ABV8LBM5_9NOCA</name>
<dbReference type="InterPro" id="IPR050097">
    <property type="entry name" value="Ferredoxin-NADP_redctase_2"/>
</dbReference>
<keyword evidence="2" id="KW-0560">Oxidoreductase</keyword>
<reference evidence="6" key="1">
    <citation type="journal article" date="2019" name="Int. J. Syst. Evol. Microbiol.">
        <title>The Global Catalogue of Microorganisms (GCM) 10K type strain sequencing project: providing services to taxonomists for standard genome sequencing and annotation.</title>
        <authorList>
            <consortium name="The Broad Institute Genomics Platform"/>
            <consortium name="The Broad Institute Genome Sequencing Center for Infectious Disease"/>
            <person name="Wu L."/>
            <person name="Ma J."/>
        </authorList>
    </citation>
    <scope>NUCLEOTIDE SEQUENCE [LARGE SCALE GENOMIC DNA]</scope>
    <source>
        <strain evidence="6">CGMCC 4.7204</strain>
    </source>
</reference>
<organism evidence="5 6">
    <name type="scientific">Nocardia rhizosphaerae</name>
    <dbReference type="NCBI Taxonomy" id="1691571"/>
    <lineage>
        <taxon>Bacteria</taxon>
        <taxon>Bacillati</taxon>
        <taxon>Actinomycetota</taxon>
        <taxon>Actinomycetes</taxon>
        <taxon>Mycobacteriales</taxon>
        <taxon>Nocardiaceae</taxon>
        <taxon>Nocardia</taxon>
    </lineage>
</organism>
<gene>
    <name evidence="5" type="ORF">ACFOW8_25360</name>
</gene>
<dbReference type="Pfam" id="PF07992">
    <property type="entry name" value="Pyr_redox_2"/>
    <property type="match status" value="2"/>
</dbReference>
<sequence>MNPIHYDTVIVGGGPAGLAAAMALTRYRHRSLVVESPEPPRNAASQGMHGLIGLDGISPADLRARTWKDLDAYGLATRADTLAHDITRDEDGFTVTLADGTQARAGTVLLATGMVDIHPDIDGFAACWGRTIIHCPFCVGEENADRAWAVMAAEPDFAPMVPDAFRAWTSDVVVLSPPDLEGASEIRNRLREQSSDLIQGEIARFVHRDGELSAIEFTDGRTLERQTLLWHLPQRQVSLITRLTETLGLALDSGGLVTVDEHQKTNIAGLYAAGDLATTEQGAMNSAGAGAAAADAIHFADFF</sequence>
<proteinExistence type="predicted"/>
<comment type="catalytic activity">
    <reaction evidence="3">
        <text>[thioredoxin]-dithiol + NADP(+) = [thioredoxin]-disulfide + NADPH + H(+)</text>
        <dbReference type="Rhea" id="RHEA:20345"/>
        <dbReference type="Rhea" id="RHEA-COMP:10698"/>
        <dbReference type="Rhea" id="RHEA-COMP:10700"/>
        <dbReference type="ChEBI" id="CHEBI:15378"/>
        <dbReference type="ChEBI" id="CHEBI:29950"/>
        <dbReference type="ChEBI" id="CHEBI:50058"/>
        <dbReference type="ChEBI" id="CHEBI:57783"/>
        <dbReference type="ChEBI" id="CHEBI:58349"/>
        <dbReference type="EC" id="1.8.1.9"/>
    </reaction>
</comment>
<dbReference type="PANTHER" id="PTHR48105">
    <property type="entry name" value="THIOREDOXIN REDUCTASE 1-RELATED-RELATED"/>
    <property type="match status" value="1"/>
</dbReference>
<evidence type="ECO:0000313" key="5">
    <source>
        <dbReference type="EMBL" id="MFC4128257.1"/>
    </source>
</evidence>
<feature type="domain" description="FAD/NAD(P)-binding" evidence="4">
    <location>
        <begin position="6"/>
        <end position="126"/>
    </location>
</feature>
<keyword evidence="6" id="KW-1185">Reference proteome</keyword>
<dbReference type="EMBL" id="JBHSBA010000015">
    <property type="protein sequence ID" value="MFC4128257.1"/>
    <property type="molecule type" value="Genomic_DNA"/>
</dbReference>
<comment type="caution">
    <text evidence="5">The sequence shown here is derived from an EMBL/GenBank/DDBJ whole genome shotgun (WGS) entry which is preliminary data.</text>
</comment>
<dbReference type="PRINTS" id="PR00469">
    <property type="entry name" value="PNDRDTASEII"/>
</dbReference>
<dbReference type="SUPFAM" id="SSF51905">
    <property type="entry name" value="FAD/NAD(P)-binding domain"/>
    <property type="match status" value="1"/>
</dbReference>
<dbReference type="InterPro" id="IPR023753">
    <property type="entry name" value="FAD/NAD-binding_dom"/>
</dbReference>